<accession>A0A922K2R6</accession>
<evidence type="ECO:0000313" key="2">
    <source>
        <dbReference type="Proteomes" id="UP000811246"/>
    </source>
</evidence>
<evidence type="ECO:0000313" key="1">
    <source>
        <dbReference type="EMBL" id="KAG6724927.1"/>
    </source>
</evidence>
<dbReference type="Proteomes" id="UP000811246">
    <property type="component" value="Chromosome 2"/>
</dbReference>
<protein>
    <submittedName>
        <fullName evidence="1">Uncharacterized protein</fullName>
    </submittedName>
</protein>
<comment type="caution">
    <text evidence="1">The sequence shown here is derived from an EMBL/GenBank/DDBJ whole genome shotgun (WGS) entry which is preliminary data.</text>
</comment>
<dbReference type="EMBL" id="CM031826">
    <property type="protein sequence ID" value="KAG6724927.1"/>
    <property type="molecule type" value="Genomic_DNA"/>
</dbReference>
<reference evidence="1" key="1">
    <citation type="submission" date="2021-01" db="EMBL/GenBank/DDBJ databases">
        <authorList>
            <person name="Lovell J.T."/>
            <person name="Bentley N."/>
            <person name="Bhattarai G."/>
            <person name="Jenkins J.W."/>
            <person name="Sreedasyam A."/>
            <person name="Alarcon Y."/>
            <person name="Bock C."/>
            <person name="Boston L."/>
            <person name="Carlson J."/>
            <person name="Cervantes K."/>
            <person name="Clermont K."/>
            <person name="Krom N."/>
            <person name="Kubenka K."/>
            <person name="Mamidi S."/>
            <person name="Mattison C."/>
            <person name="Monteros M."/>
            <person name="Pisani C."/>
            <person name="Plott C."/>
            <person name="Rajasekar S."/>
            <person name="Rhein H.S."/>
            <person name="Rohla C."/>
            <person name="Song M."/>
            <person name="Hilaire R.S."/>
            <person name="Shu S."/>
            <person name="Wells L."/>
            <person name="Wang X."/>
            <person name="Webber J."/>
            <person name="Heerema R.J."/>
            <person name="Klein P."/>
            <person name="Conner P."/>
            <person name="Grauke L."/>
            <person name="Grimwood J."/>
            <person name="Schmutz J."/>
            <person name="Randall J.J."/>
        </authorList>
    </citation>
    <scope>NUCLEOTIDE SEQUENCE</scope>
    <source>
        <tissue evidence="1">Leaf</tissue>
    </source>
</reference>
<gene>
    <name evidence="1" type="ORF">I3842_02G007700</name>
</gene>
<sequence length="79" mass="8621">MVGGGASAPPSLPPPQPFLFSFLFFNAFLPEIRSAPEASTRGCDPRPLLLFLHPAGRRGFLLGWRFSVSFLGEIPNCFV</sequence>
<proteinExistence type="predicted"/>
<dbReference type="AlphaFoldDB" id="A0A922K2R6"/>
<organism evidence="1 2">
    <name type="scientific">Carya illinoinensis</name>
    <name type="common">Pecan</name>
    <dbReference type="NCBI Taxonomy" id="32201"/>
    <lineage>
        <taxon>Eukaryota</taxon>
        <taxon>Viridiplantae</taxon>
        <taxon>Streptophyta</taxon>
        <taxon>Embryophyta</taxon>
        <taxon>Tracheophyta</taxon>
        <taxon>Spermatophyta</taxon>
        <taxon>Magnoliopsida</taxon>
        <taxon>eudicotyledons</taxon>
        <taxon>Gunneridae</taxon>
        <taxon>Pentapetalae</taxon>
        <taxon>rosids</taxon>
        <taxon>fabids</taxon>
        <taxon>Fagales</taxon>
        <taxon>Juglandaceae</taxon>
        <taxon>Carya</taxon>
    </lineage>
</organism>
<name>A0A922K2R6_CARIL</name>